<reference evidence="1 2" key="1">
    <citation type="submission" date="2021-07" db="EMBL/GenBank/DDBJ databases">
        <title>Sphingomonas sp.</title>
        <authorList>
            <person name="Feng G."/>
            <person name="Li J."/>
            <person name="Pan M."/>
        </authorList>
    </citation>
    <scope>NUCLEOTIDE SEQUENCE [LARGE SCALE GENOMIC DNA]</scope>
    <source>
        <strain evidence="1 2">RRHST34</strain>
    </source>
</reference>
<organism evidence="1 2">
    <name type="scientific">Sphingomonas citri</name>
    <dbReference type="NCBI Taxonomy" id="2862499"/>
    <lineage>
        <taxon>Bacteria</taxon>
        <taxon>Pseudomonadati</taxon>
        <taxon>Pseudomonadota</taxon>
        <taxon>Alphaproteobacteria</taxon>
        <taxon>Sphingomonadales</taxon>
        <taxon>Sphingomonadaceae</taxon>
        <taxon>Sphingomonas</taxon>
    </lineage>
</organism>
<proteinExistence type="predicted"/>
<sequence>MTQPPDLRRRRAVIGGLALLLLAMAQRETPMIGTLTIHADGAHLPRVTADAAPALRPLAAAVVLLGEYLVR</sequence>
<accession>A0ABS7BRP8</accession>
<name>A0ABS7BRP8_9SPHN</name>
<dbReference type="EMBL" id="JAHXZN010000006">
    <property type="protein sequence ID" value="MBW6532274.1"/>
    <property type="molecule type" value="Genomic_DNA"/>
</dbReference>
<dbReference type="Proteomes" id="UP000759103">
    <property type="component" value="Unassembled WGS sequence"/>
</dbReference>
<evidence type="ECO:0000313" key="1">
    <source>
        <dbReference type="EMBL" id="MBW6532274.1"/>
    </source>
</evidence>
<protein>
    <submittedName>
        <fullName evidence="1">Uncharacterized protein</fullName>
    </submittedName>
</protein>
<comment type="caution">
    <text evidence="1">The sequence shown here is derived from an EMBL/GenBank/DDBJ whole genome shotgun (WGS) entry which is preliminary data.</text>
</comment>
<dbReference type="RefSeq" id="WP_219749616.1">
    <property type="nucleotide sequence ID" value="NZ_JAHXZN010000006.1"/>
</dbReference>
<evidence type="ECO:0000313" key="2">
    <source>
        <dbReference type="Proteomes" id="UP000759103"/>
    </source>
</evidence>
<keyword evidence="2" id="KW-1185">Reference proteome</keyword>
<gene>
    <name evidence="1" type="ORF">KZ820_16145</name>
</gene>